<dbReference type="Proteomes" id="UP000032142">
    <property type="component" value="Unassembled WGS sequence"/>
</dbReference>
<dbReference type="EMBL" id="JRRC01441348">
    <property type="protein sequence ID" value="KHG05989.1"/>
    <property type="molecule type" value="Genomic_DNA"/>
</dbReference>
<sequence length="39" mass="4466">MSLGVAKLARIGDRQRLESHYQTFVLGIDDLSILKVWHV</sequence>
<evidence type="ECO:0000313" key="1">
    <source>
        <dbReference type="EMBL" id="KHG05989.1"/>
    </source>
</evidence>
<accession>A0A0B0N2I0</accession>
<gene>
    <name evidence="1" type="ORF">F383_32938</name>
</gene>
<comment type="caution">
    <text evidence="1">The sequence shown here is derived from an EMBL/GenBank/DDBJ whole genome shotgun (WGS) entry which is preliminary data.</text>
</comment>
<organism evidence="1 2">
    <name type="scientific">Gossypium arboreum</name>
    <name type="common">Tree cotton</name>
    <name type="synonym">Gossypium nanking</name>
    <dbReference type="NCBI Taxonomy" id="29729"/>
    <lineage>
        <taxon>Eukaryota</taxon>
        <taxon>Viridiplantae</taxon>
        <taxon>Streptophyta</taxon>
        <taxon>Embryophyta</taxon>
        <taxon>Tracheophyta</taxon>
        <taxon>Spermatophyta</taxon>
        <taxon>Magnoliopsida</taxon>
        <taxon>eudicotyledons</taxon>
        <taxon>Gunneridae</taxon>
        <taxon>Pentapetalae</taxon>
        <taxon>rosids</taxon>
        <taxon>malvids</taxon>
        <taxon>Malvales</taxon>
        <taxon>Malvaceae</taxon>
        <taxon>Malvoideae</taxon>
        <taxon>Gossypium</taxon>
    </lineage>
</organism>
<proteinExistence type="predicted"/>
<reference evidence="2" key="1">
    <citation type="submission" date="2014-09" db="EMBL/GenBank/DDBJ databases">
        <authorList>
            <person name="Mudge J."/>
            <person name="Ramaraj T."/>
            <person name="Lindquist I.E."/>
            <person name="Bharti A.K."/>
            <person name="Sundararajan A."/>
            <person name="Cameron C.T."/>
            <person name="Woodward J.E."/>
            <person name="May G.D."/>
            <person name="Brubaker C."/>
            <person name="Broadhvest J."/>
            <person name="Wilkins T.A."/>
        </authorList>
    </citation>
    <scope>NUCLEOTIDE SEQUENCE</scope>
    <source>
        <strain evidence="2">cv. AKA8401</strain>
    </source>
</reference>
<name>A0A0B0N2I0_GOSAR</name>
<evidence type="ECO:0000313" key="2">
    <source>
        <dbReference type="Proteomes" id="UP000032142"/>
    </source>
</evidence>
<dbReference type="AlphaFoldDB" id="A0A0B0N2I0"/>
<protein>
    <submittedName>
        <fullName evidence="1">Uncharacterized protein</fullName>
    </submittedName>
</protein>
<keyword evidence="2" id="KW-1185">Reference proteome</keyword>